<dbReference type="EMBL" id="JAJBZT010000012">
    <property type="protein sequence ID" value="MCB6185104.1"/>
    <property type="molecule type" value="Genomic_DNA"/>
</dbReference>
<dbReference type="InterPro" id="IPR004839">
    <property type="entry name" value="Aminotransferase_I/II_large"/>
</dbReference>
<dbReference type="InterPro" id="IPR015424">
    <property type="entry name" value="PyrdxlP-dep_Trfase"/>
</dbReference>
<dbReference type="EC" id="2.6.1.-" evidence="1"/>
<dbReference type="Pfam" id="PF00155">
    <property type="entry name" value="Aminotran_1_2"/>
    <property type="match status" value="1"/>
</dbReference>
<evidence type="ECO:0000259" key="2">
    <source>
        <dbReference type="Pfam" id="PF00155"/>
    </source>
</evidence>
<dbReference type="Proteomes" id="UP001165395">
    <property type="component" value="Unassembled WGS sequence"/>
</dbReference>
<dbReference type="PANTHER" id="PTHR43510">
    <property type="entry name" value="AMINOTRANSFERASE FUNCTION, HYPOTHETICAL (EUROFUNG)"/>
    <property type="match status" value="1"/>
</dbReference>
<gene>
    <name evidence="3" type="ORF">LIN78_16270</name>
</gene>
<dbReference type="PROSITE" id="PS00105">
    <property type="entry name" value="AA_TRANSFER_CLASS_1"/>
    <property type="match status" value="1"/>
</dbReference>
<keyword evidence="1" id="KW-0808">Transferase</keyword>
<dbReference type="Gene3D" id="3.40.640.10">
    <property type="entry name" value="Type I PLP-dependent aspartate aminotransferase-like (Major domain)"/>
    <property type="match status" value="1"/>
</dbReference>
<dbReference type="InterPro" id="IPR015421">
    <property type="entry name" value="PyrdxlP-dep_Trfase_major"/>
</dbReference>
<evidence type="ECO:0000256" key="1">
    <source>
        <dbReference type="RuleBase" id="RU000481"/>
    </source>
</evidence>
<dbReference type="SUPFAM" id="SSF53383">
    <property type="entry name" value="PLP-dependent transferases"/>
    <property type="match status" value="1"/>
</dbReference>
<reference evidence="3" key="1">
    <citation type="submission" date="2021-10" db="EMBL/GenBank/DDBJ databases">
        <title>The complete genome sequence of Leeia sp. TBRC 13508.</title>
        <authorList>
            <person name="Charoenyingcharoen P."/>
            <person name="Yukphan P."/>
        </authorList>
    </citation>
    <scope>NUCLEOTIDE SEQUENCE</scope>
    <source>
        <strain evidence="3">TBRC 13508</strain>
    </source>
</reference>
<organism evidence="3 4">
    <name type="scientific">Leeia speluncae</name>
    <dbReference type="NCBI Taxonomy" id="2884804"/>
    <lineage>
        <taxon>Bacteria</taxon>
        <taxon>Pseudomonadati</taxon>
        <taxon>Pseudomonadota</taxon>
        <taxon>Betaproteobacteria</taxon>
        <taxon>Neisseriales</taxon>
        <taxon>Leeiaceae</taxon>
        <taxon>Leeia</taxon>
    </lineage>
</organism>
<keyword evidence="4" id="KW-1185">Reference proteome</keyword>
<dbReference type="NCBIfam" id="NF005593">
    <property type="entry name" value="PRK07324.1"/>
    <property type="match status" value="1"/>
</dbReference>
<evidence type="ECO:0000313" key="4">
    <source>
        <dbReference type="Proteomes" id="UP001165395"/>
    </source>
</evidence>
<dbReference type="GO" id="GO:0008483">
    <property type="term" value="F:transaminase activity"/>
    <property type="evidence" value="ECO:0007669"/>
    <property type="project" value="UniProtKB-KW"/>
</dbReference>
<sequence length="374" mass="41879">MRIRAFGVEQWMNEFETKCDFNLAETCVESITIDELVTMAGKKECLLDEILPLKMTYGAIEGSDRLRNAVAGLYQKQRKENILITHGAIGANALVYETLVEPNDRVVSVLPTYQQHYSIPESYGAEVKILPLREENQFLPDLAELRALVNDNTRLIAINNPNNPTGSLMDQAFLLDVIEIARSVDAYILSDEVYRGTDQHGNGYTASIADLYEKGISTASMSKTYSLAGLRLGWIAGPVELLKKVEIHRDYNTISVGVLDDYFASLALENRDKILARNHKILRENLALLDEWVSKEPKISYIKPKAGTTALLKYDFDMPSRELCIDLLKATGVMFTPGSALDMEGYLRIGYANNPQTLRKGLELVSSYLAKLDK</sequence>
<dbReference type="InterPro" id="IPR015422">
    <property type="entry name" value="PyrdxlP-dep_Trfase_small"/>
</dbReference>
<comment type="cofactor">
    <cofactor evidence="1">
        <name>pyridoxal 5'-phosphate</name>
        <dbReference type="ChEBI" id="CHEBI:597326"/>
    </cofactor>
</comment>
<accession>A0ABS8DAB1</accession>
<dbReference type="PANTHER" id="PTHR43510:SF1">
    <property type="entry name" value="AMINOTRANSFERASE FUNCTION, HYPOTHETICAL (EUROFUNG)"/>
    <property type="match status" value="1"/>
</dbReference>
<dbReference type="InterPro" id="IPR004838">
    <property type="entry name" value="NHTrfase_class1_PyrdxlP-BS"/>
</dbReference>
<proteinExistence type="inferred from homology"/>
<name>A0ABS8DAB1_9NEIS</name>
<comment type="caution">
    <text evidence="3">The sequence shown here is derived from an EMBL/GenBank/DDBJ whole genome shotgun (WGS) entry which is preliminary data.</text>
</comment>
<dbReference type="Gene3D" id="3.90.1150.10">
    <property type="entry name" value="Aspartate Aminotransferase, domain 1"/>
    <property type="match status" value="1"/>
</dbReference>
<comment type="similarity">
    <text evidence="1">Belongs to the class-I pyridoxal-phosphate-dependent aminotransferase family.</text>
</comment>
<protein>
    <recommendedName>
        <fullName evidence="1">Aminotransferase</fullName>
        <ecNumber evidence="1">2.6.1.-</ecNumber>
    </recommendedName>
</protein>
<dbReference type="CDD" id="cd00609">
    <property type="entry name" value="AAT_like"/>
    <property type="match status" value="1"/>
</dbReference>
<dbReference type="RefSeq" id="WP_227181935.1">
    <property type="nucleotide sequence ID" value="NZ_JAJBZT010000012.1"/>
</dbReference>
<keyword evidence="1 3" id="KW-0032">Aminotransferase</keyword>
<feature type="domain" description="Aminotransferase class I/classII large" evidence="2">
    <location>
        <begin position="56"/>
        <end position="362"/>
    </location>
</feature>
<evidence type="ECO:0000313" key="3">
    <source>
        <dbReference type="EMBL" id="MCB6185104.1"/>
    </source>
</evidence>